<dbReference type="PANTHER" id="PTHR11092">
    <property type="entry name" value="SUGAR NUCLEOTIDE EPIMERASE RELATED"/>
    <property type="match status" value="1"/>
</dbReference>
<dbReference type="OrthoDB" id="9801773at2"/>
<sequence length="302" mass="32518">MKNILITGGSGLVGRVLTKQLEAKGYTVAWLGRSPEKQRQKTYFWDPMQGELDVAALRWADGLIHLAGAGVADSRWTAARKRLILESRTKSTALLVEKMRDLPERPTVFIGASAIGYYGMDTGDRLLTETDSPGQDFLAEVVIAWEQASLEMRALGLRCALLRIGIVLEKNGGALKAMLQPPVAAPLGSGQQWMSWIHVEDLAALFVYALEQNLEGIYNAVAPTASTNAELTQLAAKAKGKPYIGIGVPGFALRLVLGEMAQMVVGGNKVSAEKTLATGFQFQHADLQKALVDLFKGGGSAH</sequence>
<accession>I5C5K9</accession>
<evidence type="ECO:0008006" key="6">
    <source>
        <dbReference type="Google" id="ProtNLM"/>
    </source>
</evidence>
<dbReference type="Proteomes" id="UP000005551">
    <property type="component" value="Unassembled WGS sequence"/>
</dbReference>
<dbReference type="InterPro" id="IPR013549">
    <property type="entry name" value="DUF1731"/>
</dbReference>
<proteinExistence type="inferred from homology"/>
<organism evidence="4 5">
    <name type="scientific">Nitritalea halalkaliphila LW7</name>
    <dbReference type="NCBI Taxonomy" id="1189621"/>
    <lineage>
        <taxon>Bacteria</taxon>
        <taxon>Pseudomonadati</taxon>
        <taxon>Bacteroidota</taxon>
        <taxon>Cytophagia</taxon>
        <taxon>Cytophagales</taxon>
        <taxon>Cyclobacteriaceae</taxon>
        <taxon>Nitritalea</taxon>
    </lineage>
</organism>
<dbReference type="PATRIC" id="fig|1189621.3.peg.1544"/>
<feature type="domain" description="DUF1731" evidence="3">
    <location>
        <begin position="248"/>
        <end position="294"/>
    </location>
</feature>
<reference evidence="4 5" key="1">
    <citation type="submission" date="2012-05" db="EMBL/GenBank/DDBJ databases">
        <title>Genome sequence of Nitritalea halalkaliphila LW7.</title>
        <authorList>
            <person name="Jangir P.K."/>
            <person name="Singh A."/>
            <person name="Shivaji S."/>
            <person name="Sharma R."/>
        </authorList>
    </citation>
    <scope>NUCLEOTIDE SEQUENCE [LARGE SCALE GENOMIC DNA]</scope>
    <source>
        <strain evidence="4 5">LW7</strain>
    </source>
</reference>
<comment type="caution">
    <text evidence="4">The sequence shown here is derived from an EMBL/GenBank/DDBJ whole genome shotgun (WGS) entry which is preliminary data.</text>
</comment>
<feature type="domain" description="NAD-dependent epimerase/dehydratase" evidence="2">
    <location>
        <begin position="4"/>
        <end position="219"/>
    </location>
</feature>
<dbReference type="InterPro" id="IPR001509">
    <property type="entry name" value="Epimerase_deHydtase"/>
</dbReference>
<dbReference type="Pfam" id="PF01370">
    <property type="entry name" value="Epimerase"/>
    <property type="match status" value="1"/>
</dbReference>
<dbReference type="RefSeq" id="WP_009054347.1">
    <property type="nucleotide sequence ID" value="NZ_AJYA01000016.1"/>
</dbReference>
<evidence type="ECO:0000259" key="2">
    <source>
        <dbReference type="Pfam" id="PF01370"/>
    </source>
</evidence>
<evidence type="ECO:0000256" key="1">
    <source>
        <dbReference type="ARBA" id="ARBA00009353"/>
    </source>
</evidence>
<dbReference type="STRING" id="1189621.A3SI_07409"/>
<dbReference type="PANTHER" id="PTHR11092:SF0">
    <property type="entry name" value="EPIMERASE FAMILY PROTEIN SDR39U1"/>
    <property type="match status" value="1"/>
</dbReference>
<dbReference type="InterPro" id="IPR010099">
    <property type="entry name" value="SDR39U1"/>
</dbReference>
<evidence type="ECO:0000313" key="5">
    <source>
        <dbReference type="Proteomes" id="UP000005551"/>
    </source>
</evidence>
<dbReference type="InterPro" id="IPR036291">
    <property type="entry name" value="NAD(P)-bd_dom_sf"/>
</dbReference>
<dbReference type="EMBL" id="AJYA01000016">
    <property type="protein sequence ID" value="EIM77111.1"/>
    <property type="molecule type" value="Genomic_DNA"/>
</dbReference>
<comment type="similarity">
    <text evidence="1">Belongs to the NAD(P)-dependent epimerase/dehydratase family. SDR39U1 subfamily.</text>
</comment>
<dbReference type="Pfam" id="PF08338">
    <property type="entry name" value="DUF1731"/>
    <property type="match status" value="1"/>
</dbReference>
<keyword evidence="5" id="KW-1185">Reference proteome</keyword>
<dbReference type="SUPFAM" id="SSF51735">
    <property type="entry name" value="NAD(P)-binding Rossmann-fold domains"/>
    <property type="match status" value="1"/>
</dbReference>
<dbReference type="Gene3D" id="3.40.50.720">
    <property type="entry name" value="NAD(P)-binding Rossmann-like Domain"/>
    <property type="match status" value="1"/>
</dbReference>
<dbReference type="AlphaFoldDB" id="I5C5K9"/>
<name>I5C5K9_9BACT</name>
<evidence type="ECO:0000313" key="4">
    <source>
        <dbReference type="EMBL" id="EIM77111.1"/>
    </source>
</evidence>
<gene>
    <name evidence="4" type="ORF">A3SI_07409</name>
</gene>
<evidence type="ECO:0000259" key="3">
    <source>
        <dbReference type="Pfam" id="PF08338"/>
    </source>
</evidence>
<dbReference type="NCBIfam" id="TIGR01777">
    <property type="entry name" value="yfcH"/>
    <property type="match status" value="1"/>
</dbReference>
<protein>
    <recommendedName>
        <fullName evidence="6">TIGR01777 family protein</fullName>
    </recommendedName>
</protein>